<evidence type="ECO:0000313" key="2">
    <source>
        <dbReference type="EMBL" id="QEA38213.1"/>
    </source>
</evidence>
<feature type="transmembrane region" description="Helical" evidence="1">
    <location>
        <begin position="63"/>
        <end position="80"/>
    </location>
</feature>
<evidence type="ECO:0000313" key="3">
    <source>
        <dbReference type="Proteomes" id="UP000321272"/>
    </source>
</evidence>
<accession>A0A5B8SSZ3</accession>
<proteinExistence type="predicted"/>
<keyword evidence="3" id="KW-1185">Reference proteome</keyword>
<dbReference type="PANTHER" id="PTHR41795:SF1">
    <property type="entry name" value="EXOPOLYSACCHARIDE SYNTHESIS PROTEIN"/>
    <property type="match status" value="1"/>
</dbReference>
<dbReference type="Pfam" id="PF06055">
    <property type="entry name" value="ExoD"/>
    <property type="match status" value="1"/>
</dbReference>
<sequence>MDDDQTITNLEQLIEQLDSTTRDRERVDMHLILAAVGSRSFGSLILIAGLITLAPLIGDIPGMPTLMGLLVLLLSCQLLLRRRRLWLPRWLLERSISQARFAKAMKFMRKPAHHIDKLLKPRLTYLTQGPGLYTIALICSAVALMMPPMEFIPFSANFAGAALTLFGLALIARDGLLALLGFGLTGLAVGFIGYQTLL</sequence>
<feature type="transmembrane region" description="Helical" evidence="1">
    <location>
        <begin position="151"/>
        <end position="171"/>
    </location>
</feature>
<reference evidence="2 3" key="1">
    <citation type="submission" date="2019-06" db="EMBL/GenBank/DDBJ databases">
        <title>Genome analyses of bacteria isolated from kimchi.</title>
        <authorList>
            <person name="Lee S."/>
            <person name="Ahn S."/>
            <person name="Roh S."/>
        </authorList>
    </citation>
    <scope>NUCLEOTIDE SEQUENCE [LARGE SCALE GENOMIC DNA]</scope>
    <source>
        <strain evidence="2 3">CBA4606</strain>
    </source>
</reference>
<keyword evidence="1" id="KW-0812">Transmembrane</keyword>
<gene>
    <name evidence="2" type="ORF">FGL86_03405</name>
</gene>
<dbReference type="RefSeq" id="WP_147183281.1">
    <property type="nucleotide sequence ID" value="NZ_CP042382.1"/>
</dbReference>
<name>A0A5B8SSZ3_9GAMM</name>
<dbReference type="PIRSF" id="PIRSF033239">
    <property type="entry name" value="ExoD"/>
    <property type="match status" value="1"/>
</dbReference>
<dbReference type="OrthoDB" id="8635607at2"/>
<dbReference type="AlphaFoldDB" id="A0A5B8SSZ3"/>
<feature type="transmembrane region" description="Helical" evidence="1">
    <location>
        <begin position="31"/>
        <end position="57"/>
    </location>
</feature>
<dbReference type="EMBL" id="CP042382">
    <property type="protein sequence ID" value="QEA38213.1"/>
    <property type="molecule type" value="Genomic_DNA"/>
</dbReference>
<dbReference type="PANTHER" id="PTHR41795">
    <property type="entry name" value="EXOPOLYSACCHARIDE SYNTHESIS PROTEIN"/>
    <property type="match status" value="1"/>
</dbReference>
<dbReference type="KEGG" id="paur:FGL86_03405"/>
<keyword evidence="1" id="KW-0472">Membrane</keyword>
<organism evidence="2 3">
    <name type="scientific">Pistricoccus aurantiacus</name>
    <dbReference type="NCBI Taxonomy" id="1883414"/>
    <lineage>
        <taxon>Bacteria</taxon>
        <taxon>Pseudomonadati</taxon>
        <taxon>Pseudomonadota</taxon>
        <taxon>Gammaproteobacteria</taxon>
        <taxon>Oceanospirillales</taxon>
        <taxon>Halomonadaceae</taxon>
        <taxon>Pistricoccus</taxon>
    </lineage>
</organism>
<feature type="transmembrane region" description="Helical" evidence="1">
    <location>
        <begin position="123"/>
        <end position="145"/>
    </location>
</feature>
<feature type="transmembrane region" description="Helical" evidence="1">
    <location>
        <begin position="176"/>
        <end position="197"/>
    </location>
</feature>
<dbReference type="Proteomes" id="UP000321272">
    <property type="component" value="Chromosome"/>
</dbReference>
<protein>
    <submittedName>
        <fullName evidence="2">Exopolysaccharide biosynthesis protein</fullName>
    </submittedName>
</protein>
<dbReference type="InterPro" id="IPR010331">
    <property type="entry name" value="ExoD"/>
</dbReference>
<evidence type="ECO:0000256" key="1">
    <source>
        <dbReference type="SAM" id="Phobius"/>
    </source>
</evidence>
<keyword evidence="1" id="KW-1133">Transmembrane helix</keyword>